<feature type="repeat" description="Solcar" evidence="9">
    <location>
        <begin position="10"/>
        <end position="93"/>
    </location>
</feature>
<dbReference type="PANTHER" id="PTHR45624">
    <property type="entry name" value="MITOCHONDRIAL BASIC AMINO ACIDS TRANSPORTER-RELATED"/>
    <property type="match status" value="1"/>
</dbReference>
<gene>
    <name evidence="11" type="ORF">LIER_35010</name>
</gene>
<comment type="subcellular location">
    <subcellularLocation>
        <location evidence="1">Mitochondrion membrane</location>
        <topology evidence="1">Multi-pass membrane protein</topology>
    </subcellularLocation>
</comment>
<evidence type="ECO:0000256" key="6">
    <source>
        <dbReference type="ARBA" id="ARBA00022989"/>
    </source>
</evidence>
<dbReference type="PRINTS" id="PR00926">
    <property type="entry name" value="MITOCARRIER"/>
</dbReference>
<dbReference type="Gene3D" id="1.50.40.10">
    <property type="entry name" value="Mitochondrial carrier domain"/>
    <property type="match status" value="1"/>
</dbReference>
<dbReference type="InterPro" id="IPR023395">
    <property type="entry name" value="MCP_dom_sf"/>
</dbReference>
<dbReference type="PANTHER" id="PTHR45624:SF30">
    <property type="entry name" value="MITOCHONDRIAL ARGININE TRANSPORTER BAC2-LIKE"/>
    <property type="match status" value="1"/>
</dbReference>
<evidence type="ECO:0000256" key="7">
    <source>
        <dbReference type="ARBA" id="ARBA00023128"/>
    </source>
</evidence>
<evidence type="ECO:0000256" key="5">
    <source>
        <dbReference type="ARBA" id="ARBA00022737"/>
    </source>
</evidence>
<dbReference type="EMBL" id="BAABME010015024">
    <property type="protein sequence ID" value="GAA0138975.1"/>
    <property type="molecule type" value="Genomic_DNA"/>
</dbReference>
<protein>
    <submittedName>
        <fullName evidence="11">Transporter</fullName>
    </submittedName>
</protein>
<evidence type="ECO:0000313" key="11">
    <source>
        <dbReference type="EMBL" id="GAA0138975.1"/>
    </source>
</evidence>
<dbReference type="InterPro" id="IPR002067">
    <property type="entry name" value="MCP"/>
</dbReference>
<dbReference type="InterPro" id="IPR018108">
    <property type="entry name" value="MCP_transmembrane"/>
</dbReference>
<dbReference type="InterPro" id="IPR050567">
    <property type="entry name" value="Mitochondrial_Carrier"/>
</dbReference>
<keyword evidence="8 9" id="KW-0472">Membrane</keyword>
<evidence type="ECO:0000256" key="4">
    <source>
        <dbReference type="ARBA" id="ARBA00022692"/>
    </source>
</evidence>
<evidence type="ECO:0000256" key="3">
    <source>
        <dbReference type="ARBA" id="ARBA00022448"/>
    </source>
</evidence>
<evidence type="ECO:0000256" key="9">
    <source>
        <dbReference type="PROSITE-ProRule" id="PRU00282"/>
    </source>
</evidence>
<organism evidence="11 12">
    <name type="scientific">Lithospermum erythrorhizon</name>
    <name type="common">Purple gromwell</name>
    <name type="synonym">Lithospermum officinale var. erythrorhizon</name>
    <dbReference type="NCBI Taxonomy" id="34254"/>
    <lineage>
        <taxon>Eukaryota</taxon>
        <taxon>Viridiplantae</taxon>
        <taxon>Streptophyta</taxon>
        <taxon>Embryophyta</taxon>
        <taxon>Tracheophyta</taxon>
        <taxon>Spermatophyta</taxon>
        <taxon>Magnoliopsida</taxon>
        <taxon>eudicotyledons</taxon>
        <taxon>Gunneridae</taxon>
        <taxon>Pentapetalae</taxon>
        <taxon>asterids</taxon>
        <taxon>lamiids</taxon>
        <taxon>Boraginales</taxon>
        <taxon>Boraginaceae</taxon>
        <taxon>Boraginoideae</taxon>
        <taxon>Lithospermeae</taxon>
        <taxon>Lithospermum</taxon>
    </lineage>
</organism>
<dbReference type="Proteomes" id="UP001454036">
    <property type="component" value="Unassembled WGS sequence"/>
</dbReference>
<evidence type="ECO:0000256" key="10">
    <source>
        <dbReference type="RuleBase" id="RU000488"/>
    </source>
</evidence>
<dbReference type="Pfam" id="PF00153">
    <property type="entry name" value="Mito_carr"/>
    <property type="match status" value="3"/>
</dbReference>
<dbReference type="GO" id="GO:0031966">
    <property type="term" value="C:mitochondrial membrane"/>
    <property type="evidence" value="ECO:0007669"/>
    <property type="project" value="UniProtKB-SubCell"/>
</dbReference>
<accession>A0AAV3NI17</accession>
<keyword evidence="3 10" id="KW-0813">Transport</keyword>
<dbReference type="PROSITE" id="PS50920">
    <property type="entry name" value="SOLCAR"/>
    <property type="match status" value="3"/>
</dbReference>
<proteinExistence type="inferred from homology"/>
<dbReference type="GO" id="GO:0022857">
    <property type="term" value="F:transmembrane transporter activity"/>
    <property type="evidence" value="ECO:0007669"/>
    <property type="project" value="TreeGrafter"/>
</dbReference>
<name>A0AAV3NI17_LITER</name>
<comment type="similarity">
    <text evidence="2 10">Belongs to the mitochondrial carrier (TC 2.A.29) family.</text>
</comment>
<keyword evidence="7" id="KW-0496">Mitochondrion</keyword>
<keyword evidence="5" id="KW-0677">Repeat</keyword>
<sequence>MELWTEFAAKSSGKEFVAGGFGGVAAVIAGHPLDTLRVEQQHSRLGPSAFRILRQLVAREGPRGLFKGMAAPLASITFQNAIVFQSYATLSRKFDKDIKPTDPPSFRGVIFGGFGAGAIQSLIVSPIELVKINLQLQRQTNDKSSLKGPADIVRIILNREGWRGIYRGFTITVLRDVPSHAFYFSTYEYIREKLHPGCRKNGQETFGTMLVAGGLAGVVSWMSCYPLDVIKTRIQSQSNSTPLMYRGIVDCFRRSVKNEGWNVLWRGLGTTLTRAFIVNGAVFTGYETALRLLFTNNF</sequence>
<dbReference type="AlphaFoldDB" id="A0AAV3NI17"/>
<keyword evidence="12" id="KW-1185">Reference proteome</keyword>
<evidence type="ECO:0000256" key="8">
    <source>
        <dbReference type="ARBA" id="ARBA00023136"/>
    </source>
</evidence>
<keyword evidence="6" id="KW-1133">Transmembrane helix</keyword>
<dbReference type="SUPFAM" id="SSF103506">
    <property type="entry name" value="Mitochondrial carrier"/>
    <property type="match status" value="1"/>
</dbReference>
<reference evidence="11 12" key="1">
    <citation type="submission" date="2024-01" db="EMBL/GenBank/DDBJ databases">
        <title>The complete chloroplast genome sequence of Lithospermum erythrorhizon: insights into the phylogenetic relationship among Boraginaceae species and the maternal lineages of purple gromwells.</title>
        <authorList>
            <person name="Okada T."/>
            <person name="Watanabe K."/>
        </authorList>
    </citation>
    <scope>NUCLEOTIDE SEQUENCE [LARGE SCALE GENOMIC DNA]</scope>
</reference>
<feature type="repeat" description="Solcar" evidence="9">
    <location>
        <begin position="104"/>
        <end position="193"/>
    </location>
</feature>
<comment type="caution">
    <text evidence="11">The sequence shown here is derived from an EMBL/GenBank/DDBJ whole genome shotgun (WGS) entry which is preliminary data.</text>
</comment>
<keyword evidence="4 9" id="KW-0812">Transmembrane</keyword>
<feature type="repeat" description="Solcar" evidence="9">
    <location>
        <begin position="204"/>
        <end position="292"/>
    </location>
</feature>
<evidence type="ECO:0000256" key="2">
    <source>
        <dbReference type="ARBA" id="ARBA00006375"/>
    </source>
</evidence>
<evidence type="ECO:0000313" key="12">
    <source>
        <dbReference type="Proteomes" id="UP001454036"/>
    </source>
</evidence>
<evidence type="ECO:0000256" key="1">
    <source>
        <dbReference type="ARBA" id="ARBA00004225"/>
    </source>
</evidence>